<feature type="non-terminal residue" evidence="1">
    <location>
        <position position="74"/>
    </location>
</feature>
<dbReference type="Proteomes" id="UP000448292">
    <property type="component" value="Unassembled WGS sequence"/>
</dbReference>
<proteinExistence type="predicted"/>
<dbReference type="AlphaFoldDB" id="A0A7M3M9K3"/>
<keyword evidence="2" id="KW-1185">Reference proteome</keyword>
<dbReference type="SUPFAM" id="SSF52540">
    <property type="entry name" value="P-loop containing nucleoside triphosphate hydrolases"/>
    <property type="match status" value="1"/>
</dbReference>
<accession>A0A7M3M9K3</accession>
<reference evidence="1 2" key="1">
    <citation type="submission" date="2018-06" db="EMBL/GenBank/DDBJ databases">
        <title>Complete genome of Desulfovibrio indonesiensis P37SLT.</title>
        <authorList>
            <person name="Crispim J.S."/>
            <person name="Vidigal P.M.P."/>
            <person name="Silva L.C.F."/>
            <person name="Laguardia C.N."/>
            <person name="Araujo L.C."/>
            <person name="Dias R.S."/>
            <person name="Sousa M.P."/>
            <person name="Paula S.O."/>
            <person name="Silva C."/>
        </authorList>
    </citation>
    <scope>NUCLEOTIDE SEQUENCE [LARGE SCALE GENOMIC DNA]</scope>
    <source>
        <strain evidence="1 2">P37SLT</strain>
    </source>
</reference>
<evidence type="ECO:0000313" key="1">
    <source>
        <dbReference type="EMBL" id="TVM11695.1"/>
    </source>
</evidence>
<evidence type="ECO:0000313" key="2">
    <source>
        <dbReference type="Proteomes" id="UP000448292"/>
    </source>
</evidence>
<organism evidence="1 2">
    <name type="scientific">Oceanidesulfovibrio indonesiensis</name>
    <dbReference type="NCBI Taxonomy" id="54767"/>
    <lineage>
        <taxon>Bacteria</taxon>
        <taxon>Pseudomonadati</taxon>
        <taxon>Thermodesulfobacteriota</taxon>
        <taxon>Desulfovibrionia</taxon>
        <taxon>Desulfovibrionales</taxon>
        <taxon>Desulfovibrionaceae</taxon>
        <taxon>Oceanidesulfovibrio</taxon>
    </lineage>
</organism>
<dbReference type="Pfam" id="PF13604">
    <property type="entry name" value="AAA_30"/>
    <property type="match status" value="1"/>
</dbReference>
<dbReference type="EMBL" id="QMIE01000097">
    <property type="protein sequence ID" value="TVM11695.1"/>
    <property type="molecule type" value="Genomic_DNA"/>
</dbReference>
<name>A0A7M3M9K3_9BACT</name>
<sequence>MIRACLAQQDRVLCIQGRAGTGKTTVLGALAAIVQNSHGDKIMGCATGGAPAEKLNIEALMATSTIAGLLTRYR</sequence>
<comment type="caution">
    <text evidence="1">The sequence shown here is derived from an EMBL/GenBank/DDBJ whole genome shotgun (WGS) entry which is preliminary data.</text>
</comment>
<dbReference type="InterPro" id="IPR027417">
    <property type="entry name" value="P-loop_NTPase"/>
</dbReference>
<dbReference type="Gene3D" id="3.40.50.300">
    <property type="entry name" value="P-loop containing nucleotide triphosphate hydrolases"/>
    <property type="match status" value="1"/>
</dbReference>
<protein>
    <submittedName>
        <fullName evidence="1">Uncharacterized protein</fullName>
    </submittedName>
</protein>
<gene>
    <name evidence="1" type="ORF">DPQ33_18745</name>
</gene>